<keyword evidence="1" id="KW-0732">Signal</keyword>
<dbReference type="EMBL" id="AP021861">
    <property type="protein sequence ID" value="BBO32385.1"/>
    <property type="molecule type" value="Genomic_DNA"/>
</dbReference>
<proteinExistence type="predicted"/>
<feature type="domain" description="Ice-binding protein C-terminal" evidence="2">
    <location>
        <begin position="209"/>
        <end position="232"/>
    </location>
</feature>
<keyword evidence="4" id="KW-1185">Reference proteome</keyword>
<dbReference type="InterPro" id="IPR013424">
    <property type="entry name" value="Ice-binding_C"/>
</dbReference>
<organism evidence="3 4">
    <name type="scientific">Lacipirellula parvula</name>
    <dbReference type="NCBI Taxonomy" id="2650471"/>
    <lineage>
        <taxon>Bacteria</taxon>
        <taxon>Pseudomonadati</taxon>
        <taxon>Planctomycetota</taxon>
        <taxon>Planctomycetia</taxon>
        <taxon>Pirellulales</taxon>
        <taxon>Lacipirellulaceae</taxon>
        <taxon>Lacipirellula</taxon>
    </lineage>
</organism>
<accession>A0A5K7X7M4</accession>
<dbReference type="AlphaFoldDB" id="A0A5K7X7M4"/>
<protein>
    <recommendedName>
        <fullName evidence="2">Ice-binding protein C-terminal domain-containing protein</fullName>
    </recommendedName>
</protein>
<dbReference type="RefSeq" id="WP_152098361.1">
    <property type="nucleotide sequence ID" value="NZ_AP021861.1"/>
</dbReference>
<evidence type="ECO:0000313" key="3">
    <source>
        <dbReference type="EMBL" id="BBO32385.1"/>
    </source>
</evidence>
<evidence type="ECO:0000259" key="2">
    <source>
        <dbReference type="Pfam" id="PF07589"/>
    </source>
</evidence>
<evidence type="ECO:0000313" key="4">
    <source>
        <dbReference type="Proteomes" id="UP000326837"/>
    </source>
</evidence>
<dbReference type="Pfam" id="PF07589">
    <property type="entry name" value="PEP-CTERM"/>
    <property type="match status" value="1"/>
</dbReference>
<evidence type="ECO:0000256" key="1">
    <source>
        <dbReference type="SAM" id="SignalP"/>
    </source>
</evidence>
<feature type="chain" id="PRO_5024997697" description="Ice-binding protein C-terminal domain-containing protein" evidence="1">
    <location>
        <begin position="24"/>
        <end position="233"/>
    </location>
</feature>
<dbReference type="Proteomes" id="UP000326837">
    <property type="component" value="Chromosome"/>
</dbReference>
<name>A0A5K7X7M4_9BACT</name>
<gene>
    <name evidence="3" type="ORF">PLANPX_1997</name>
</gene>
<sequence length="233" mass="23217">MKKLAVIFTLVGAIASQGSAAHAALIANWNFNTLSIATASTPGSGGVPTTLAASSGSGTLNLAGYLGTVDDFGGTTINAVGADPAEESLSLVAGTNFPGNGTPVDFSFSTLGLEDVVLTYAHQRTATGYTTNAWSFSTDGGGSFTPVVTNVLPAAATTFAAVGVVSVDFSAFPAIENKSSVIVRFVGTGATAAAGNNRLDNVQFNATPAVPEPATLSLAGLSLIAAVATRRRG</sequence>
<feature type="signal peptide" evidence="1">
    <location>
        <begin position="1"/>
        <end position="23"/>
    </location>
</feature>
<dbReference type="KEGG" id="lpav:PLANPX_1997"/>
<reference evidence="4" key="1">
    <citation type="submission" date="2019-10" db="EMBL/GenBank/DDBJ databases">
        <title>Lacipirellula parvula gen. nov., sp. nov., representing a lineage of planctomycetes widespread in freshwater anoxic habitats, and description of the family Lacipirellulaceae.</title>
        <authorList>
            <person name="Dedysh S.N."/>
            <person name="Kulichevskaya I.S."/>
            <person name="Beletsky A.V."/>
            <person name="Rakitin A.L."/>
            <person name="Mardanov A.V."/>
            <person name="Ivanova A.A."/>
            <person name="Saltykova V.X."/>
            <person name="Rijpstra W.I.C."/>
            <person name="Sinninghe Damste J.S."/>
            <person name="Ravin N.V."/>
        </authorList>
    </citation>
    <scope>NUCLEOTIDE SEQUENCE [LARGE SCALE GENOMIC DNA]</scope>
    <source>
        <strain evidence="4">PX69</strain>
    </source>
</reference>